<dbReference type="GO" id="GO:0006354">
    <property type="term" value="P:DNA-templated transcription elongation"/>
    <property type="evidence" value="ECO:0007669"/>
    <property type="project" value="InterPro"/>
</dbReference>
<dbReference type="AlphaFoldDB" id="A0A382WWD1"/>
<dbReference type="Pfam" id="PF02357">
    <property type="entry name" value="NusG"/>
    <property type="match status" value="1"/>
</dbReference>
<evidence type="ECO:0000259" key="6">
    <source>
        <dbReference type="SMART" id="SM00739"/>
    </source>
</evidence>
<dbReference type="SMART" id="SM00738">
    <property type="entry name" value="NGN"/>
    <property type="match status" value="1"/>
</dbReference>
<dbReference type="InterPro" id="IPR047050">
    <property type="entry name" value="NGN"/>
</dbReference>
<dbReference type="GO" id="GO:0006353">
    <property type="term" value="P:DNA-templated transcription termination"/>
    <property type="evidence" value="ECO:0007669"/>
    <property type="project" value="UniProtKB-KW"/>
</dbReference>
<gene>
    <name evidence="7" type="ORF">METZ01_LOCUS415773</name>
</gene>
<evidence type="ECO:0000256" key="3">
    <source>
        <dbReference type="ARBA" id="ARBA00023015"/>
    </source>
</evidence>
<dbReference type="InterPro" id="IPR005824">
    <property type="entry name" value="KOW"/>
</dbReference>
<dbReference type="CDD" id="cd06091">
    <property type="entry name" value="KOW_NusG"/>
    <property type="match status" value="1"/>
</dbReference>
<dbReference type="CDD" id="cd09891">
    <property type="entry name" value="NGN_Bact_1"/>
    <property type="match status" value="1"/>
</dbReference>
<dbReference type="GO" id="GO:0032784">
    <property type="term" value="P:regulation of DNA-templated transcription elongation"/>
    <property type="evidence" value="ECO:0007669"/>
    <property type="project" value="InterPro"/>
</dbReference>
<accession>A0A382WWD1</accession>
<proteinExistence type="predicted"/>
<dbReference type="PANTHER" id="PTHR30265:SF2">
    <property type="entry name" value="TRANSCRIPTION TERMINATION_ANTITERMINATION PROTEIN NUSG"/>
    <property type="match status" value="1"/>
</dbReference>
<evidence type="ECO:0000256" key="2">
    <source>
        <dbReference type="ARBA" id="ARBA00022814"/>
    </source>
</evidence>
<keyword evidence="4" id="KW-0804">Transcription</keyword>
<organism evidence="7">
    <name type="scientific">marine metagenome</name>
    <dbReference type="NCBI Taxonomy" id="408172"/>
    <lineage>
        <taxon>unclassified sequences</taxon>
        <taxon>metagenomes</taxon>
        <taxon>ecological metagenomes</taxon>
    </lineage>
</organism>
<dbReference type="FunFam" id="2.30.30.30:FF:000002">
    <property type="entry name" value="Transcription termination/antitermination factor NusG"/>
    <property type="match status" value="1"/>
</dbReference>
<evidence type="ECO:0008006" key="8">
    <source>
        <dbReference type="Google" id="ProtNLM"/>
    </source>
</evidence>
<keyword evidence="3" id="KW-0805">Transcription regulation</keyword>
<keyword evidence="2" id="KW-0889">Transcription antitermination</keyword>
<dbReference type="GO" id="GO:0031564">
    <property type="term" value="P:transcription antitermination"/>
    <property type="evidence" value="ECO:0007669"/>
    <property type="project" value="UniProtKB-KW"/>
</dbReference>
<dbReference type="PANTHER" id="PTHR30265">
    <property type="entry name" value="RHO-INTERACTING TRANSCRIPTION TERMINATION FACTOR NUSG"/>
    <property type="match status" value="1"/>
</dbReference>
<dbReference type="InterPro" id="IPR008991">
    <property type="entry name" value="Translation_prot_SH3-like_sf"/>
</dbReference>
<dbReference type="SMART" id="SM00739">
    <property type="entry name" value="KOW"/>
    <property type="match status" value="1"/>
</dbReference>
<dbReference type="InterPro" id="IPR001062">
    <property type="entry name" value="Transcrpt_antiterm_NusG"/>
</dbReference>
<feature type="domain" description="KOW" evidence="6">
    <location>
        <begin position="94"/>
        <end position="121"/>
    </location>
</feature>
<name>A0A382WWD1_9ZZZZ</name>
<dbReference type="EMBL" id="UINC01162910">
    <property type="protein sequence ID" value="SVD62919.1"/>
    <property type="molecule type" value="Genomic_DNA"/>
</dbReference>
<dbReference type="InterPro" id="IPR015869">
    <property type="entry name" value="Transcrpt_antiterm_NusG_bac_CS"/>
</dbReference>
<sequence>NISNEIEEVFVPYEKVIEIRNNKKRIKEKMFFPGYVLIKMNLDLNTKYIVENTPGVLSFVGPRGENPIPLREDEIKRIFGEVERKEGIEIIETPYKKGDAIKVVSGPFIDFKGFVENVNEDKQKVKVTVSIFGRPTPIELDFIQVELEK</sequence>
<dbReference type="PRINTS" id="PR00338">
    <property type="entry name" value="NUSGTNSCPFCT"/>
</dbReference>
<dbReference type="InterPro" id="IPR006645">
    <property type="entry name" value="NGN-like_dom"/>
</dbReference>
<dbReference type="Gene3D" id="3.30.70.940">
    <property type="entry name" value="NusG, N-terminal domain"/>
    <property type="match status" value="1"/>
</dbReference>
<feature type="domain" description="NusG-like N-terminal" evidence="5">
    <location>
        <begin position="1"/>
        <end position="82"/>
    </location>
</feature>
<evidence type="ECO:0000313" key="7">
    <source>
        <dbReference type="EMBL" id="SVD62919.1"/>
    </source>
</evidence>
<protein>
    <recommendedName>
        <fullName evidence="8">Transcription termination/antitermination protein NusG</fullName>
    </recommendedName>
</protein>
<reference evidence="7" key="1">
    <citation type="submission" date="2018-05" db="EMBL/GenBank/DDBJ databases">
        <authorList>
            <person name="Lanie J.A."/>
            <person name="Ng W.-L."/>
            <person name="Kazmierczak K.M."/>
            <person name="Andrzejewski T.M."/>
            <person name="Davidsen T.M."/>
            <person name="Wayne K.J."/>
            <person name="Tettelin H."/>
            <person name="Glass J.I."/>
            <person name="Rusch D."/>
            <person name="Podicherti R."/>
            <person name="Tsui H.-C.T."/>
            <person name="Winkler M.E."/>
        </authorList>
    </citation>
    <scope>NUCLEOTIDE SEQUENCE</scope>
</reference>
<evidence type="ECO:0000256" key="1">
    <source>
        <dbReference type="ARBA" id="ARBA00022472"/>
    </source>
</evidence>
<dbReference type="NCBIfam" id="TIGR00922">
    <property type="entry name" value="nusG"/>
    <property type="match status" value="1"/>
</dbReference>
<feature type="non-terminal residue" evidence="7">
    <location>
        <position position="1"/>
    </location>
</feature>
<dbReference type="InterPro" id="IPR014722">
    <property type="entry name" value="Rib_uL2_dom2"/>
</dbReference>
<dbReference type="SUPFAM" id="SSF50104">
    <property type="entry name" value="Translation proteins SH3-like domain"/>
    <property type="match status" value="1"/>
</dbReference>
<dbReference type="SUPFAM" id="SSF82679">
    <property type="entry name" value="N-utilization substance G protein NusG, N-terminal domain"/>
    <property type="match status" value="1"/>
</dbReference>
<dbReference type="GO" id="GO:0005829">
    <property type="term" value="C:cytosol"/>
    <property type="evidence" value="ECO:0007669"/>
    <property type="project" value="TreeGrafter"/>
</dbReference>
<dbReference type="InterPro" id="IPR036735">
    <property type="entry name" value="NGN_dom_sf"/>
</dbReference>
<keyword evidence="1" id="KW-0806">Transcription termination</keyword>
<evidence type="ECO:0000259" key="5">
    <source>
        <dbReference type="SMART" id="SM00738"/>
    </source>
</evidence>
<evidence type="ECO:0000256" key="4">
    <source>
        <dbReference type="ARBA" id="ARBA00023163"/>
    </source>
</evidence>
<dbReference type="InterPro" id="IPR043425">
    <property type="entry name" value="NusG-like"/>
</dbReference>
<dbReference type="Gene3D" id="2.30.30.30">
    <property type="match status" value="1"/>
</dbReference>
<dbReference type="PROSITE" id="PS01014">
    <property type="entry name" value="NUSG"/>
    <property type="match status" value="1"/>
</dbReference>